<protein>
    <recommendedName>
        <fullName evidence="4">Lipoprotein</fullName>
    </recommendedName>
</protein>
<evidence type="ECO:0000256" key="1">
    <source>
        <dbReference type="SAM" id="SignalP"/>
    </source>
</evidence>
<keyword evidence="1" id="KW-0732">Signal</keyword>
<accession>A0A345Z554</accession>
<sequence>MRKLLSIFAASAMAISSPLAVVACKKNSNENAEFDFEAQRNKFVSTVTQIFQTQFKSFFEPLRFVSQEESPFDKKMTTVFLRENANEISQGQGLIYDFVKSEITKVIHWSDVLEQINEEIMKNVNFRSMLIDGKNPLSEGFLTNTLELTDGDNEIATINVGFSSQIVLLNNNKDKEYVTIKYETQINLISGIEIAEEFNRINEDYLNLFKNEKQANEFKIESNKGDYKTAGDIIISEKGEIMTTVKNLIKNIELSNNHYSIDVDSTLMSYDENYLAIGSTVFNSVKYAWGSTPAMIPEVAEFGQNVMSAFGGNRKAKEAVVKTLSENEENPVVSRNESEEIKNQVSEFDNMSVAINVFGVEENLQDNRLFTNKIRKEQPNFAINYEEDQKLISLFGIEIQNSKIRYKEEIYELSKPFLLVRQNTEDTGTQALYTRFLSDALDYQIKFAGFSSDSSQSVNSNSLFYFNKPDSLKLDSLYNFVLGYKYFNDDFWDAASIQTKAYQEDLEFTSQFCGASLGNLKPASYLYFDKNERLYFSNRIFTPNDNVFKAQIVTSFFSFQMDWKLTASLALGNKAGTPGIVSDSASHFVFKK</sequence>
<feature type="signal peptide" evidence="1">
    <location>
        <begin position="1"/>
        <end position="20"/>
    </location>
</feature>
<dbReference type="KEGG" id="salx:SALLE_v1c10630"/>
<organism evidence="2 3">
    <name type="scientific">Spiroplasma alleghenense</name>
    <dbReference type="NCBI Taxonomy" id="216931"/>
    <lineage>
        <taxon>Bacteria</taxon>
        <taxon>Bacillati</taxon>
        <taxon>Mycoplasmatota</taxon>
        <taxon>Mollicutes</taxon>
        <taxon>Entomoplasmatales</taxon>
        <taxon>Spiroplasmataceae</taxon>
        <taxon>Spiroplasma</taxon>
    </lineage>
</organism>
<dbReference type="OrthoDB" id="390505at2"/>
<reference evidence="2 3" key="1">
    <citation type="submission" date="2018-07" db="EMBL/GenBank/DDBJ databases">
        <title>Complete genome sequence of Spiroplasma alleghenense PLHS-1 (ATCC 51752).</title>
        <authorList>
            <person name="Chou L."/>
            <person name="Lee T.-Y."/>
            <person name="Tsai Y.-M."/>
            <person name="Kuo C.-H."/>
        </authorList>
    </citation>
    <scope>NUCLEOTIDE SEQUENCE [LARGE SCALE GENOMIC DNA]</scope>
    <source>
        <strain evidence="2 3">PLHS-1</strain>
    </source>
</reference>
<dbReference type="RefSeq" id="WP_115558618.1">
    <property type="nucleotide sequence ID" value="NZ_CP031376.1"/>
</dbReference>
<dbReference type="PROSITE" id="PS51257">
    <property type="entry name" value="PROKAR_LIPOPROTEIN"/>
    <property type="match status" value="1"/>
</dbReference>
<proteinExistence type="predicted"/>
<evidence type="ECO:0008006" key="4">
    <source>
        <dbReference type="Google" id="ProtNLM"/>
    </source>
</evidence>
<name>A0A345Z554_9MOLU</name>
<dbReference type="EMBL" id="CP031376">
    <property type="protein sequence ID" value="AXK51733.1"/>
    <property type="molecule type" value="Genomic_DNA"/>
</dbReference>
<evidence type="ECO:0000313" key="2">
    <source>
        <dbReference type="EMBL" id="AXK51733.1"/>
    </source>
</evidence>
<feature type="chain" id="PRO_5016823071" description="Lipoprotein" evidence="1">
    <location>
        <begin position="21"/>
        <end position="592"/>
    </location>
</feature>
<evidence type="ECO:0000313" key="3">
    <source>
        <dbReference type="Proteomes" id="UP000254792"/>
    </source>
</evidence>
<gene>
    <name evidence="2" type="ORF">SALLE_v1c10630</name>
</gene>
<keyword evidence="3" id="KW-1185">Reference proteome</keyword>
<dbReference type="AlphaFoldDB" id="A0A345Z554"/>
<dbReference type="Proteomes" id="UP000254792">
    <property type="component" value="Chromosome"/>
</dbReference>